<dbReference type="Ensembl" id="ENSCVAT00000013156.1">
    <property type="protein sequence ID" value="ENSCVAP00000020896.1"/>
    <property type="gene ID" value="ENSCVAG00000000076.1"/>
</dbReference>
<dbReference type="PROSITE" id="PS50240">
    <property type="entry name" value="TRYPSIN_DOM"/>
    <property type="match status" value="1"/>
</dbReference>
<dbReference type="PROSITE" id="PS50234">
    <property type="entry name" value="VWFA"/>
    <property type="match status" value="1"/>
</dbReference>
<evidence type="ECO:0000256" key="9">
    <source>
        <dbReference type="ARBA" id="ARBA00022737"/>
    </source>
</evidence>
<feature type="disulfide bond" evidence="15">
    <location>
        <begin position="181"/>
        <end position="208"/>
    </location>
</feature>
<feature type="chain" id="PRO_5018768580" description="C3/C5 convertase" evidence="16">
    <location>
        <begin position="26"/>
        <end position="641"/>
    </location>
</feature>
<evidence type="ECO:0000256" key="13">
    <source>
        <dbReference type="ARBA" id="ARBA00023180"/>
    </source>
</evidence>
<feature type="domain" description="Peptidase S1" evidence="18">
    <location>
        <begin position="472"/>
        <end position="593"/>
    </location>
</feature>
<evidence type="ECO:0000256" key="1">
    <source>
        <dbReference type="ARBA" id="ARBA00001936"/>
    </source>
</evidence>
<feature type="domain" description="VWFA" evidence="17">
    <location>
        <begin position="256"/>
        <end position="454"/>
    </location>
</feature>
<dbReference type="InterPro" id="IPR009003">
    <property type="entry name" value="Peptidase_S1_PA"/>
</dbReference>
<comment type="cofactor">
    <cofactor evidence="2">
        <name>Mg(2+)</name>
        <dbReference type="ChEBI" id="CHEBI:18420"/>
    </cofactor>
</comment>
<dbReference type="GO" id="GO:0070062">
    <property type="term" value="C:extracellular exosome"/>
    <property type="evidence" value="ECO:0007669"/>
    <property type="project" value="TreeGrafter"/>
</dbReference>
<evidence type="ECO:0000259" key="18">
    <source>
        <dbReference type="PROSITE" id="PS50240"/>
    </source>
</evidence>
<dbReference type="InterPro" id="IPR001254">
    <property type="entry name" value="Trypsin_dom"/>
</dbReference>
<name>A0A3Q2DMI6_CYPVA</name>
<dbReference type="SMART" id="SM00032">
    <property type="entry name" value="CCP"/>
    <property type="match status" value="3"/>
</dbReference>
<evidence type="ECO:0000256" key="11">
    <source>
        <dbReference type="ARBA" id="ARBA00022825"/>
    </source>
</evidence>
<feature type="disulfide bond" evidence="15">
    <location>
        <begin position="120"/>
        <end position="147"/>
    </location>
</feature>
<evidence type="ECO:0000256" key="12">
    <source>
        <dbReference type="ARBA" id="ARBA00023157"/>
    </source>
</evidence>
<dbReference type="InterPro" id="IPR002035">
    <property type="entry name" value="VWF_A"/>
</dbReference>
<dbReference type="STRING" id="28743.ENSCVAP00000020896"/>
<feature type="domain" description="Sushi" evidence="19">
    <location>
        <begin position="23"/>
        <end position="89"/>
    </location>
</feature>
<dbReference type="Proteomes" id="UP000265020">
    <property type="component" value="Unassembled WGS sequence"/>
</dbReference>
<keyword evidence="8 16" id="KW-0732">Signal</keyword>
<dbReference type="Gene3D" id="2.40.10.120">
    <property type="match status" value="1"/>
</dbReference>
<dbReference type="Pfam" id="PF00089">
    <property type="entry name" value="Trypsin"/>
    <property type="match status" value="1"/>
</dbReference>
<feature type="signal peptide" evidence="16">
    <location>
        <begin position="1"/>
        <end position="25"/>
    </location>
</feature>
<comment type="cofactor">
    <cofactor evidence="1">
        <name>Mn(2+)</name>
        <dbReference type="ChEBI" id="CHEBI:29035"/>
    </cofactor>
</comment>
<evidence type="ECO:0000313" key="21">
    <source>
        <dbReference type="Proteomes" id="UP000265020"/>
    </source>
</evidence>
<dbReference type="InterPro" id="IPR000436">
    <property type="entry name" value="Sushi_SCR_CCP_dom"/>
</dbReference>
<dbReference type="InterPro" id="IPR035976">
    <property type="entry name" value="Sushi/SCR/CCP_sf"/>
</dbReference>
<keyword evidence="7" id="KW-0645">Protease</keyword>
<dbReference type="PROSITE" id="PS50923">
    <property type="entry name" value="SUSHI"/>
    <property type="match status" value="3"/>
</dbReference>
<keyword evidence="9" id="KW-0677">Repeat</keyword>
<evidence type="ECO:0000256" key="4">
    <source>
        <dbReference type="ARBA" id="ARBA00004613"/>
    </source>
</evidence>
<dbReference type="Pfam" id="PF00084">
    <property type="entry name" value="Sushi"/>
    <property type="match status" value="3"/>
</dbReference>
<evidence type="ECO:0000256" key="2">
    <source>
        <dbReference type="ARBA" id="ARBA00001946"/>
    </source>
</evidence>
<evidence type="ECO:0000256" key="8">
    <source>
        <dbReference type="ARBA" id="ARBA00022729"/>
    </source>
</evidence>
<dbReference type="Pfam" id="PF00092">
    <property type="entry name" value="VWA"/>
    <property type="match status" value="1"/>
</dbReference>
<evidence type="ECO:0000256" key="7">
    <source>
        <dbReference type="ARBA" id="ARBA00022670"/>
    </source>
</evidence>
<feature type="domain" description="Sushi" evidence="19">
    <location>
        <begin position="90"/>
        <end position="149"/>
    </location>
</feature>
<keyword evidence="10" id="KW-0378">Hydrolase</keyword>
<dbReference type="Gene3D" id="3.40.50.410">
    <property type="entry name" value="von Willebrand factor, type A domain"/>
    <property type="match status" value="1"/>
</dbReference>
<dbReference type="GeneTree" id="ENSGT00940000158605"/>
<dbReference type="GO" id="GO:0004252">
    <property type="term" value="F:serine-type endopeptidase activity"/>
    <property type="evidence" value="ECO:0007669"/>
    <property type="project" value="InterPro"/>
</dbReference>
<dbReference type="PANTHER" id="PTHR46393:SF6">
    <property type="entry name" value="COMPLEMENT C2-RELATED"/>
    <property type="match status" value="1"/>
</dbReference>
<keyword evidence="6 15" id="KW-0768">Sushi</keyword>
<evidence type="ECO:0000259" key="19">
    <source>
        <dbReference type="PROSITE" id="PS50923"/>
    </source>
</evidence>
<dbReference type="PANTHER" id="PTHR46393">
    <property type="entry name" value="SUSHI DOMAIN-CONTAINING PROTEIN"/>
    <property type="match status" value="1"/>
</dbReference>
<keyword evidence="11" id="KW-0720">Serine protease</keyword>
<evidence type="ECO:0000313" key="20">
    <source>
        <dbReference type="Ensembl" id="ENSCVAP00000020896.1"/>
    </source>
</evidence>
<keyword evidence="5" id="KW-0964">Secreted</keyword>
<dbReference type="OMA" id="CEVTCNE"/>
<dbReference type="GO" id="GO:0006956">
    <property type="term" value="P:complement activation"/>
    <property type="evidence" value="ECO:0007669"/>
    <property type="project" value="InterPro"/>
</dbReference>
<feature type="domain" description="Sushi" evidence="19">
    <location>
        <begin position="153"/>
        <end position="210"/>
    </location>
</feature>
<comment type="caution">
    <text evidence="15">Lacks conserved residue(s) required for the propagation of feature annotation.</text>
</comment>
<dbReference type="SMART" id="SM00020">
    <property type="entry name" value="Tryp_SPc"/>
    <property type="match status" value="1"/>
</dbReference>
<proteinExistence type="predicted"/>
<evidence type="ECO:0000256" key="3">
    <source>
        <dbReference type="ARBA" id="ARBA00004241"/>
    </source>
</evidence>
<sequence>MGTSRSWSCLVALLYLLSLGVEILCDCTLKGVEIEGGEYRLSKNLEPGSQLIYYCQDGYYPDPALTRICLPNGSWRPSPRKFQPQKCKRVECPDPNVLQNGNVFPGQEKYYVGDVTSYNCYSGYTMRGSPNRVCLQNGKWNGSTPICSRDSGDACPDPGVPPGASRVGNMFGIDDRVKYSCNGNLFLIGSKARVCQENGQWTGIEPACYFKHTYDTPKEVSEVFGSAIKKILTISQSLNDIQEGRSIRISKNGTLNIYIAIDVSESTNKAHFNQSRDAVITLIKKISSFSVSPNYDIIFFSSDIYRVVNILDFYNTIKLNSVIENLKNFTVGNKNTGTDLNLAFKTFEVQMGFIKERVGEERFKDHRHVLIFFTDGGYTIGGSPEPTVARIKNMVYMNQHDSARSREEYLDIYVFDIGTEIFNEDLQLLTTGTGGRHYFILNEISELLETFDNLIDESEVVGLCGLHRDYETTGDKIDKRRRYPWLAFVLQFQETGRTMCMGSLVSPDFVLTAASCFLFGALPENIRIDIEDGGKREKKVKEIKLHRNYNRTAKVNEGVAEFYDYDVALIRLEEPVRISEVARYLDFVSLKTWLKFKSFVNIADFYNLPFFIKIFPDQYVSLAPRRPAMLLTWLANQHASN</sequence>
<dbReference type="Gene3D" id="2.10.70.10">
    <property type="entry name" value="Complement Module, domain 1"/>
    <property type="match status" value="3"/>
</dbReference>
<accession>A0A3Q2DMI6</accession>
<protein>
    <recommendedName>
        <fullName evidence="14">C3/C5 convertase</fullName>
    </recommendedName>
</protein>
<dbReference type="SUPFAM" id="SSF57535">
    <property type="entry name" value="Complement control module/SCR domain"/>
    <property type="match status" value="3"/>
</dbReference>
<reference evidence="20" key="2">
    <citation type="submission" date="2025-09" db="UniProtKB">
        <authorList>
            <consortium name="Ensembl"/>
        </authorList>
    </citation>
    <scope>IDENTIFICATION</scope>
</reference>
<evidence type="ECO:0000256" key="16">
    <source>
        <dbReference type="SAM" id="SignalP"/>
    </source>
</evidence>
<keyword evidence="12 15" id="KW-1015">Disulfide bond</keyword>
<evidence type="ECO:0000256" key="15">
    <source>
        <dbReference type="PROSITE-ProRule" id="PRU00302"/>
    </source>
</evidence>
<dbReference type="GO" id="GO:0006508">
    <property type="term" value="P:proteolysis"/>
    <property type="evidence" value="ECO:0007669"/>
    <property type="project" value="UniProtKB-KW"/>
</dbReference>
<dbReference type="PIRSF" id="PIRSF001154">
    <property type="entry name" value="Compl_C2_B"/>
    <property type="match status" value="1"/>
</dbReference>
<dbReference type="SUPFAM" id="SSF53300">
    <property type="entry name" value="vWA-like"/>
    <property type="match status" value="1"/>
</dbReference>
<dbReference type="GO" id="GO:0009617">
    <property type="term" value="P:response to bacterium"/>
    <property type="evidence" value="ECO:0007669"/>
    <property type="project" value="TreeGrafter"/>
</dbReference>
<dbReference type="InterPro" id="IPR036465">
    <property type="entry name" value="vWFA_dom_sf"/>
</dbReference>
<dbReference type="InterPro" id="IPR011360">
    <property type="entry name" value="Compl_C2_B"/>
</dbReference>
<organism evidence="20 21">
    <name type="scientific">Cyprinodon variegatus</name>
    <name type="common">Sheepshead minnow</name>
    <dbReference type="NCBI Taxonomy" id="28743"/>
    <lineage>
        <taxon>Eukaryota</taxon>
        <taxon>Metazoa</taxon>
        <taxon>Chordata</taxon>
        <taxon>Craniata</taxon>
        <taxon>Vertebrata</taxon>
        <taxon>Euteleostomi</taxon>
        <taxon>Actinopterygii</taxon>
        <taxon>Neopterygii</taxon>
        <taxon>Teleostei</taxon>
        <taxon>Neoteleostei</taxon>
        <taxon>Acanthomorphata</taxon>
        <taxon>Ovalentaria</taxon>
        <taxon>Atherinomorphae</taxon>
        <taxon>Cyprinodontiformes</taxon>
        <taxon>Cyprinodontidae</taxon>
        <taxon>Cyprinodon</taxon>
    </lineage>
</organism>
<dbReference type="SMART" id="SM00327">
    <property type="entry name" value="VWA"/>
    <property type="match status" value="1"/>
</dbReference>
<dbReference type="CDD" id="cd00033">
    <property type="entry name" value="CCP"/>
    <property type="match status" value="3"/>
</dbReference>
<evidence type="ECO:0000256" key="6">
    <source>
        <dbReference type="ARBA" id="ARBA00022659"/>
    </source>
</evidence>
<evidence type="ECO:0000256" key="5">
    <source>
        <dbReference type="ARBA" id="ARBA00022525"/>
    </source>
</evidence>
<evidence type="ECO:0000256" key="10">
    <source>
        <dbReference type="ARBA" id="ARBA00022801"/>
    </source>
</evidence>
<dbReference type="SUPFAM" id="SSF50494">
    <property type="entry name" value="Trypsin-like serine proteases"/>
    <property type="match status" value="1"/>
</dbReference>
<dbReference type="GO" id="GO:0009986">
    <property type="term" value="C:cell surface"/>
    <property type="evidence" value="ECO:0007669"/>
    <property type="project" value="UniProtKB-SubCell"/>
</dbReference>
<reference evidence="20" key="1">
    <citation type="submission" date="2025-08" db="UniProtKB">
        <authorList>
            <consortium name="Ensembl"/>
        </authorList>
    </citation>
    <scope>IDENTIFICATION</scope>
</reference>
<evidence type="ECO:0000256" key="14">
    <source>
        <dbReference type="ARBA" id="ARBA00029636"/>
    </source>
</evidence>
<comment type="subcellular location">
    <subcellularLocation>
        <location evidence="3">Cell surface</location>
    </subcellularLocation>
    <subcellularLocation>
        <location evidence="4">Secreted</location>
    </subcellularLocation>
</comment>
<dbReference type="AlphaFoldDB" id="A0A3Q2DMI6"/>
<evidence type="ECO:0000259" key="17">
    <source>
        <dbReference type="PROSITE" id="PS50234"/>
    </source>
</evidence>
<keyword evidence="13" id="KW-0325">Glycoprotein</keyword>
<keyword evidence="21" id="KW-1185">Reference proteome</keyword>